<feature type="domain" description="Glucosidase YgjK N-terminal" evidence="4">
    <location>
        <begin position="25"/>
        <end position="170"/>
    </location>
</feature>
<reference evidence="6 7" key="1">
    <citation type="submission" date="2018-06" db="EMBL/GenBank/DDBJ databases">
        <authorList>
            <consortium name="Pathogen Informatics"/>
            <person name="Doyle S."/>
        </authorList>
    </citation>
    <scope>NUCLEOTIDE SEQUENCE [LARGE SCALE GENOMIC DNA]</scope>
    <source>
        <strain evidence="6 7">NCTC10738</strain>
    </source>
</reference>
<dbReference type="InterPro" id="IPR008928">
    <property type="entry name" value="6-hairpin_glycosidase_sf"/>
</dbReference>
<dbReference type="Gene3D" id="1.50.10.10">
    <property type="match status" value="1"/>
</dbReference>
<keyword evidence="3" id="KW-0326">Glycosidase</keyword>
<proteinExistence type="inferred from homology"/>
<dbReference type="Gene3D" id="2.70.98.50">
    <property type="entry name" value="putative glycoside hydrolase family protein from bacillus halodurans"/>
    <property type="match status" value="1"/>
</dbReference>
<dbReference type="PANTHER" id="PTHR10412">
    <property type="entry name" value="MANNOSYL-OLIGOSACCHARIDE GLUCOSIDASE"/>
    <property type="match status" value="1"/>
</dbReference>
<dbReference type="InterPro" id="IPR048450">
    <property type="entry name" value="YgjK_N"/>
</dbReference>
<protein>
    <submittedName>
        <fullName evidence="6">Alpha-glucosidase</fullName>
    </submittedName>
</protein>
<evidence type="ECO:0000313" key="6">
    <source>
        <dbReference type="EMBL" id="SUI66380.1"/>
    </source>
</evidence>
<dbReference type="Pfam" id="PF21152">
    <property type="entry name" value="YgjK_N"/>
    <property type="match status" value="1"/>
</dbReference>
<gene>
    <name evidence="6" type="primary">ygjK</name>
    <name evidence="6" type="ORF">NCTC10738_01817</name>
</gene>
<dbReference type="RefSeq" id="WP_115389576.1">
    <property type="nucleotide sequence ID" value="NZ_JADZHC010000003.1"/>
</dbReference>
<dbReference type="GO" id="GO:0004573">
    <property type="term" value="F:Glc3Man9GlcNAc2 oligosaccharide glucosidase activity"/>
    <property type="evidence" value="ECO:0007669"/>
    <property type="project" value="InterPro"/>
</dbReference>
<dbReference type="SUPFAM" id="SSF48208">
    <property type="entry name" value="Six-hairpin glycosidases"/>
    <property type="match status" value="1"/>
</dbReference>
<keyword evidence="2" id="KW-0378">Hydrolase</keyword>
<feature type="domain" description="Mannosylglycerate hydrolase MGH1-like glycoside hydrolase" evidence="5">
    <location>
        <begin position="321"/>
        <end position="692"/>
    </location>
</feature>
<comment type="similarity">
    <text evidence="1">Belongs to the glycosyl hydrolase 63 family.</text>
</comment>
<dbReference type="Proteomes" id="UP000254069">
    <property type="component" value="Unassembled WGS sequence"/>
</dbReference>
<dbReference type="EMBL" id="UGYO01000001">
    <property type="protein sequence ID" value="SUI66380.1"/>
    <property type="molecule type" value="Genomic_DNA"/>
</dbReference>
<evidence type="ECO:0000256" key="2">
    <source>
        <dbReference type="ARBA" id="ARBA00022801"/>
    </source>
</evidence>
<evidence type="ECO:0000313" key="7">
    <source>
        <dbReference type="Proteomes" id="UP000254069"/>
    </source>
</evidence>
<dbReference type="PANTHER" id="PTHR10412:SF11">
    <property type="entry name" value="MANNOSYL-OLIGOSACCHARIDE GLUCOSIDASE"/>
    <property type="match status" value="1"/>
</dbReference>
<keyword evidence="7" id="KW-1185">Reference proteome</keyword>
<dbReference type="GO" id="GO:0006487">
    <property type="term" value="P:protein N-linked glycosylation"/>
    <property type="evidence" value="ECO:0007669"/>
    <property type="project" value="TreeGrafter"/>
</dbReference>
<evidence type="ECO:0000259" key="4">
    <source>
        <dbReference type="Pfam" id="PF21152"/>
    </source>
</evidence>
<dbReference type="GO" id="GO:0009311">
    <property type="term" value="P:oligosaccharide metabolic process"/>
    <property type="evidence" value="ECO:0007669"/>
    <property type="project" value="InterPro"/>
</dbReference>
<organism evidence="6 7">
    <name type="scientific">Shewanella algae</name>
    <dbReference type="NCBI Taxonomy" id="38313"/>
    <lineage>
        <taxon>Bacteria</taxon>
        <taxon>Pseudomonadati</taxon>
        <taxon>Pseudomonadota</taxon>
        <taxon>Gammaproteobacteria</taxon>
        <taxon>Alteromonadales</taxon>
        <taxon>Shewanellaceae</taxon>
        <taxon>Shewanella</taxon>
    </lineage>
</organism>
<evidence type="ECO:0000256" key="3">
    <source>
        <dbReference type="ARBA" id="ARBA00023295"/>
    </source>
</evidence>
<sequence>MLSCALICALSLAAGDYDNLLPYQGTPQQAQERDVAGNLKIPAVYMDMGAWHGYHLPDDPAFYGSFTGPLIIAQEYSLHLAPSLQHLSVLELSTGQAKNFAEAERRLFSRPDGLYQEYRWKDLSLSTRLYFADERSSLIETVLENTGSQAGQWQLQWQGEPFDKAVGKPWIAGRQFATNQLEWQFRPLRKTWSLLLDDAKFRISFREPTFLEERGARGYRASSEVLNLAPSERRSFLSAQQYFHTAAEAKPLQWPKLLQSAERNHSRWGWRLAKLADGDLGQKRMAARAISTLTHNWRSPAGALRHHGVTPSVTYQWFNGLWAWDSWKQAVALARVEPWLAKSNVRAMFDYQFDEQDPVRPQDAGSMPDAVFYNQDAARGGDGGNWNERNGKPPLAAWAVWEIYLQDGDKAFVAELYPRLMALHAWWYRNRDHDGNGLAEYGANLHPLHGEPGALNRDAIIQAAAWESGMDNAPRFDVDNSLKVLENRDTKGRLLGYSLNQESVDLNAFLYADKQYLAQMASLLGREAEAIQLRQQAQRLGQAIRQTFYDPASGFFYDVRFDAEGKRRLLSDNKGTEGWIPLWASVASPEQAEALVKRQLRPESFGTQVPFPTVSRDSPEFAPDRYWRGPVWLDQAFFAIKGLQHYGYRQQASAMSRRLLAATAADSRDLPIRENYHPLSGEGLHCTNFSWSASVLLLLYSEGLLSEAE</sequence>
<dbReference type="InterPro" id="IPR004888">
    <property type="entry name" value="Glycoside_hydrolase_63"/>
</dbReference>
<dbReference type="InterPro" id="IPR054491">
    <property type="entry name" value="MGH1-like_GH"/>
</dbReference>
<evidence type="ECO:0000256" key="1">
    <source>
        <dbReference type="ARBA" id="ARBA00010833"/>
    </source>
</evidence>
<accession>A0A379ZRF5</accession>
<dbReference type="InterPro" id="IPR012341">
    <property type="entry name" value="6hp_glycosidase-like_sf"/>
</dbReference>
<name>A0A379ZRF5_9GAMM</name>
<evidence type="ECO:0000259" key="5">
    <source>
        <dbReference type="Pfam" id="PF22422"/>
    </source>
</evidence>
<dbReference type="AlphaFoldDB" id="A0A379ZRF5"/>
<dbReference type="Pfam" id="PF22422">
    <property type="entry name" value="MGH1-like_GH"/>
    <property type="match status" value="1"/>
</dbReference>